<dbReference type="Pfam" id="PF10017">
    <property type="entry name" value="Methyltransf_33"/>
    <property type="match status" value="1"/>
</dbReference>
<name>A0ABY8WI38_9ACTN</name>
<keyword evidence="3" id="KW-1185">Reference proteome</keyword>
<dbReference type="GO" id="GO:0032259">
    <property type="term" value="P:methylation"/>
    <property type="evidence" value="ECO:0007669"/>
    <property type="project" value="UniProtKB-KW"/>
</dbReference>
<dbReference type="EMBL" id="CP126980">
    <property type="protein sequence ID" value="WIM97082.1"/>
    <property type="molecule type" value="Genomic_DNA"/>
</dbReference>
<feature type="domain" description="Histidine-specific methyltransferase SAM-dependent" evidence="1">
    <location>
        <begin position="61"/>
        <end position="282"/>
    </location>
</feature>
<dbReference type="CDD" id="cd02440">
    <property type="entry name" value="AdoMet_MTases"/>
    <property type="match status" value="1"/>
</dbReference>
<keyword evidence="2" id="KW-0489">Methyltransferase</keyword>
<organism evidence="2 3">
    <name type="scientific">Actinoplanes oblitus</name>
    <dbReference type="NCBI Taxonomy" id="3040509"/>
    <lineage>
        <taxon>Bacteria</taxon>
        <taxon>Bacillati</taxon>
        <taxon>Actinomycetota</taxon>
        <taxon>Actinomycetes</taxon>
        <taxon>Micromonosporales</taxon>
        <taxon>Micromonosporaceae</taxon>
        <taxon>Actinoplanes</taxon>
    </lineage>
</organism>
<dbReference type="InterPro" id="IPR019257">
    <property type="entry name" value="MeTrfase_dom"/>
</dbReference>
<keyword evidence="2" id="KW-0808">Transferase</keyword>
<evidence type="ECO:0000313" key="2">
    <source>
        <dbReference type="EMBL" id="WIM97082.1"/>
    </source>
</evidence>
<protein>
    <submittedName>
        <fullName evidence="2">L-histidine N(Alpha)-methyltransferase</fullName>
        <ecNumber evidence="2">2.1.1.44</ecNumber>
    </submittedName>
</protein>
<dbReference type="EC" id="2.1.1.44" evidence="2"/>
<reference evidence="2 3" key="1">
    <citation type="submission" date="2023-06" db="EMBL/GenBank/DDBJ databases">
        <authorList>
            <person name="Yushchuk O."/>
            <person name="Binda E."/>
            <person name="Ruckert-Reed C."/>
            <person name="Fedorenko V."/>
            <person name="Kalinowski J."/>
            <person name="Marinelli F."/>
        </authorList>
    </citation>
    <scope>NUCLEOTIDE SEQUENCE [LARGE SCALE GENOMIC DNA]</scope>
    <source>
        <strain evidence="2 3">NRRL 3884</strain>
    </source>
</reference>
<sequence length="325" mass="35254">MMDADELHRLFSEQQLTVLVDALREHAEFPKELGYIAGADRWRQADEAPSADSAPPVRDFHSLLGDHLDQVLAGLPAGQPVEVVDLGPGTGLPVLGLLRRLLDADRLAGYRGMDVSPDMLGFAGSRLRAEFPAQAGRFAFLVGDFTGPDLYRALPRETAGGPPRLVILAGATLGNLADPEHFLRRVGAALTPRDVLLVTLRFDTGAHRPAFMDRPEVGCAIPPHHRAGVDLLGIDPAAYQAERGFDADRGEIFIRLRFVRPVTLEFGDRGTVGFGPGSTVLLYRYRYLDRSGWLDIIGRAGLETRLFQVGGSGEVALIVVGHPLT</sequence>
<dbReference type="InterPro" id="IPR029063">
    <property type="entry name" value="SAM-dependent_MTases_sf"/>
</dbReference>
<evidence type="ECO:0000313" key="3">
    <source>
        <dbReference type="Proteomes" id="UP001240150"/>
    </source>
</evidence>
<proteinExistence type="predicted"/>
<dbReference type="RefSeq" id="WP_284918430.1">
    <property type="nucleotide sequence ID" value="NZ_CP126980.1"/>
</dbReference>
<dbReference type="SUPFAM" id="SSF53335">
    <property type="entry name" value="S-adenosyl-L-methionine-dependent methyltransferases"/>
    <property type="match status" value="1"/>
</dbReference>
<gene>
    <name evidence="2" type="ORF">ACTOB_000574</name>
</gene>
<dbReference type="GO" id="GO:0052706">
    <property type="term" value="F:L-histidine N(alpha)-methyltransferase activity"/>
    <property type="evidence" value="ECO:0007669"/>
    <property type="project" value="UniProtKB-EC"/>
</dbReference>
<dbReference type="Proteomes" id="UP001240150">
    <property type="component" value="Chromosome"/>
</dbReference>
<accession>A0ABY8WI38</accession>
<evidence type="ECO:0000259" key="1">
    <source>
        <dbReference type="Pfam" id="PF10017"/>
    </source>
</evidence>
<dbReference type="Gene3D" id="3.40.50.150">
    <property type="entry name" value="Vaccinia Virus protein VP39"/>
    <property type="match status" value="1"/>
</dbReference>